<dbReference type="GeneID" id="35440412"/>
<gene>
    <name evidence="1" type="ORF">RHIMIDRAFT_240627</name>
</gene>
<dbReference type="EMBL" id="KZ303858">
    <property type="protein sequence ID" value="PHZ09504.1"/>
    <property type="molecule type" value="Genomic_DNA"/>
</dbReference>
<evidence type="ECO:0000313" key="1">
    <source>
        <dbReference type="EMBL" id="PHZ09504.1"/>
    </source>
</evidence>
<name>A0A2G4SL67_RHIZD</name>
<sequence length="81" mass="9330">MSCGSKLGFQAVKLTVEEQKKKTADILDYDIACGMLEKIEDSLFQCISFTHGILYYDIEVQNGYLYRCSCYDEQSKIVKRL</sequence>
<dbReference type="RefSeq" id="XP_023463212.1">
    <property type="nucleotide sequence ID" value="XM_023609422.1"/>
</dbReference>
<reference evidence="1 2" key="1">
    <citation type="journal article" date="2016" name="Proc. Natl. Acad. Sci. U.S.A.">
        <title>Lipid metabolic changes in an early divergent fungus govern the establishment of a mutualistic symbiosis with endobacteria.</title>
        <authorList>
            <person name="Lastovetsky O.A."/>
            <person name="Gaspar M.L."/>
            <person name="Mondo S.J."/>
            <person name="LaButti K.M."/>
            <person name="Sandor L."/>
            <person name="Grigoriev I.V."/>
            <person name="Henry S.A."/>
            <person name="Pawlowska T.E."/>
        </authorList>
    </citation>
    <scope>NUCLEOTIDE SEQUENCE [LARGE SCALE GENOMIC DNA]</scope>
    <source>
        <strain evidence="1 2">ATCC 52813</strain>
    </source>
</reference>
<protein>
    <submittedName>
        <fullName evidence="1">Uncharacterized protein</fullName>
    </submittedName>
</protein>
<keyword evidence="2" id="KW-1185">Reference proteome</keyword>
<dbReference type="AlphaFoldDB" id="A0A2G4SL67"/>
<evidence type="ECO:0000313" key="2">
    <source>
        <dbReference type="Proteomes" id="UP000242254"/>
    </source>
</evidence>
<proteinExistence type="predicted"/>
<accession>A0A2G4SL67</accession>
<dbReference type="Proteomes" id="UP000242254">
    <property type="component" value="Unassembled WGS sequence"/>
</dbReference>
<organism evidence="1 2">
    <name type="scientific">Rhizopus microsporus ATCC 52813</name>
    <dbReference type="NCBI Taxonomy" id="1340429"/>
    <lineage>
        <taxon>Eukaryota</taxon>
        <taxon>Fungi</taxon>
        <taxon>Fungi incertae sedis</taxon>
        <taxon>Mucoromycota</taxon>
        <taxon>Mucoromycotina</taxon>
        <taxon>Mucoromycetes</taxon>
        <taxon>Mucorales</taxon>
        <taxon>Mucorineae</taxon>
        <taxon>Rhizopodaceae</taxon>
        <taxon>Rhizopus</taxon>
    </lineage>
</organism>